<proteinExistence type="predicted"/>
<dbReference type="EMBL" id="BK015906">
    <property type="protein sequence ID" value="DAF84573.1"/>
    <property type="molecule type" value="Genomic_DNA"/>
</dbReference>
<name>A0A8S5TQU6_9CAUD</name>
<protein>
    <submittedName>
        <fullName evidence="1">Tail protein</fullName>
    </submittedName>
</protein>
<organism evidence="1">
    <name type="scientific">Myoviridae sp. ctY1522</name>
    <dbReference type="NCBI Taxonomy" id="2825124"/>
    <lineage>
        <taxon>Viruses</taxon>
        <taxon>Duplodnaviria</taxon>
        <taxon>Heunggongvirae</taxon>
        <taxon>Uroviricota</taxon>
        <taxon>Caudoviricetes</taxon>
    </lineage>
</organism>
<sequence length="196" mass="19843">MANTAEYNNKVALSTGEVLIDLTGDTIDAAHALAGYKFHDKTGATVTGSCTYDADTSDDTASAAEVLAGKTAHVQGAKVTGTMKNNAGVTGTISEKAEQYVVPQGYHDGSGKVSISATEQAKLTAANIKKGITLLGVVGSYGGEAVHATQKAATPTFAEQVILPGDGFDYLSQVTIAAIPIAYADNASGGKTVTIG</sequence>
<accession>A0A8S5TQU6</accession>
<reference evidence="1" key="1">
    <citation type="journal article" date="2021" name="Proc. Natl. Acad. Sci. U.S.A.">
        <title>A Catalog of Tens of Thousands of Viruses from Human Metagenomes Reveals Hidden Associations with Chronic Diseases.</title>
        <authorList>
            <person name="Tisza M.J."/>
            <person name="Buck C.B."/>
        </authorList>
    </citation>
    <scope>NUCLEOTIDE SEQUENCE</scope>
    <source>
        <strain evidence="1">CtY1522</strain>
    </source>
</reference>
<evidence type="ECO:0000313" key="1">
    <source>
        <dbReference type="EMBL" id="DAF84573.1"/>
    </source>
</evidence>